<dbReference type="KEGG" id="pfl:PFL_4186"/>
<evidence type="ECO:0008006" key="3">
    <source>
        <dbReference type="Google" id="ProtNLM"/>
    </source>
</evidence>
<reference evidence="1 2" key="1">
    <citation type="journal article" date="2005" name="Nat. Biotechnol.">
        <title>Complete genome sequence of the plant commensal Pseudomonas fluorescens Pf-5.</title>
        <authorList>
            <person name="Paulsen I.T."/>
            <person name="Press C.M."/>
            <person name="Ravel J."/>
            <person name="Kobayashi D.Y."/>
            <person name="Myers G.S."/>
            <person name="Mavrodi D.V."/>
            <person name="DeBoy R.T."/>
            <person name="Seshadri R."/>
            <person name="Ren Q."/>
            <person name="Madupu R."/>
            <person name="Dodson R.J."/>
            <person name="Durkin A.S."/>
            <person name="Brinkac L.M."/>
            <person name="Daugherty S.C."/>
            <person name="Sullivan S.A."/>
            <person name="Rosovitz M.J."/>
            <person name="Gwinn M.L."/>
            <person name="Zhou L."/>
            <person name="Schneider D.J."/>
            <person name="Cartinhour S.W."/>
            <person name="Nelson W.C."/>
            <person name="Weidman J."/>
            <person name="Watkins K."/>
            <person name="Tran K."/>
            <person name="Khouri H."/>
            <person name="Pierson E.A."/>
            <person name="Pierson L.S.III."/>
            <person name="Thomashow L.S."/>
            <person name="Loper J.E."/>
        </authorList>
    </citation>
    <scope>NUCLEOTIDE SEQUENCE [LARGE SCALE GENOMIC DNA]</scope>
    <source>
        <strain evidence="2">ATCC BAA-477 / NRRL B-23932 / Pf-5</strain>
    </source>
</reference>
<gene>
    <name evidence="1" type="ordered locus">PFL_4186</name>
</gene>
<name>Q4K905_PSEF5</name>
<protein>
    <recommendedName>
        <fullName evidence="3">DUF3077 domain-containing protein</fullName>
    </recommendedName>
</protein>
<accession>Q4K905</accession>
<dbReference type="HOGENOM" id="CLU_114949_0_0_6"/>
<evidence type="ECO:0000313" key="2">
    <source>
        <dbReference type="Proteomes" id="UP000008540"/>
    </source>
</evidence>
<dbReference type="STRING" id="220664.PFL_4186"/>
<dbReference type="AlphaFoldDB" id="Q4K905"/>
<proteinExistence type="predicted"/>
<organism evidence="1 2">
    <name type="scientific">Pseudomonas fluorescens (strain ATCC BAA-477 / NRRL B-23932 / Pf-5)</name>
    <dbReference type="NCBI Taxonomy" id="220664"/>
    <lineage>
        <taxon>Bacteria</taxon>
        <taxon>Pseudomonadati</taxon>
        <taxon>Pseudomonadota</taxon>
        <taxon>Gammaproteobacteria</taxon>
        <taxon>Pseudomonadales</taxon>
        <taxon>Pseudomonadaceae</taxon>
        <taxon>Pseudomonas</taxon>
    </lineage>
</organism>
<evidence type="ECO:0000313" key="1">
    <source>
        <dbReference type="EMBL" id="AAY93442.1"/>
    </source>
</evidence>
<sequence>MNASGRRARVPEPSPNRWLGCASPTVTRRISAQSCLSDFMFAVLWRPCAGDLRICRGSGNSVLHTRVRLPPYSCASERCRLLVITRSLTMKKLVPDPPSSYRDPALKAANATLRVALARQPLDPALFQLTTQAKPVSPDSLFSVREGVSAEEALVHVALLLKCAEEVCDEITQQGSGLERGLIWSMVHSVEMARAVVEALLDGQRGP</sequence>
<dbReference type="Proteomes" id="UP000008540">
    <property type="component" value="Chromosome"/>
</dbReference>
<dbReference type="EMBL" id="CP000076">
    <property type="protein sequence ID" value="AAY93442.1"/>
    <property type="molecule type" value="Genomic_DNA"/>
</dbReference>